<keyword evidence="3" id="KW-1185">Reference proteome</keyword>
<dbReference type="Proteomes" id="UP001642484">
    <property type="component" value="Unassembled WGS sequence"/>
</dbReference>
<dbReference type="PANTHER" id="PTHR45725:SF18">
    <property type="entry name" value="ORC1-LIKE AAA ATPASE DOMAIN-CONTAINING PROTEIN"/>
    <property type="match status" value="1"/>
</dbReference>
<dbReference type="EMBL" id="CAXAMN010005780">
    <property type="protein sequence ID" value="CAK9015351.1"/>
    <property type="molecule type" value="Genomic_DNA"/>
</dbReference>
<feature type="compositionally biased region" description="Basic residues" evidence="1">
    <location>
        <begin position="1196"/>
        <end position="1225"/>
    </location>
</feature>
<feature type="region of interest" description="Disordered" evidence="1">
    <location>
        <begin position="1"/>
        <end position="64"/>
    </location>
</feature>
<evidence type="ECO:0000313" key="2">
    <source>
        <dbReference type="EMBL" id="CAK9015351.1"/>
    </source>
</evidence>
<gene>
    <name evidence="2" type="ORF">CCMP2556_LOCUS12067</name>
</gene>
<proteinExistence type="predicted"/>
<feature type="compositionally biased region" description="Low complexity" evidence="1">
    <location>
        <begin position="267"/>
        <end position="281"/>
    </location>
</feature>
<feature type="compositionally biased region" description="Low complexity" evidence="1">
    <location>
        <begin position="313"/>
        <end position="324"/>
    </location>
</feature>
<evidence type="ECO:0000256" key="1">
    <source>
        <dbReference type="SAM" id="MobiDB-lite"/>
    </source>
</evidence>
<dbReference type="InterPro" id="IPR051425">
    <property type="entry name" value="Formin_Homology"/>
</dbReference>
<feature type="region of interest" description="Disordered" evidence="1">
    <location>
        <begin position="1196"/>
        <end position="1277"/>
    </location>
</feature>
<feature type="compositionally biased region" description="Low complexity" evidence="1">
    <location>
        <begin position="1294"/>
        <end position="1313"/>
    </location>
</feature>
<organism evidence="2 3">
    <name type="scientific">Durusdinium trenchii</name>
    <dbReference type="NCBI Taxonomy" id="1381693"/>
    <lineage>
        <taxon>Eukaryota</taxon>
        <taxon>Sar</taxon>
        <taxon>Alveolata</taxon>
        <taxon>Dinophyceae</taxon>
        <taxon>Suessiales</taxon>
        <taxon>Symbiodiniaceae</taxon>
        <taxon>Durusdinium</taxon>
    </lineage>
</organism>
<protein>
    <submittedName>
        <fullName evidence="2">Uncharacterized protein</fullName>
    </submittedName>
</protein>
<accession>A0ABP0JM61</accession>
<comment type="caution">
    <text evidence="2">The sequence shown here is derived from an EMBL/GenBank/DDBJ whole genome shotgun (WGS) entry which is preliminary data.</text>
</comment>
<sequence length="1413" mass="153717">MAAMNQMSMGEPESEDEQVAASDSASHAPTAGVPAHSPDASLLGGGGGPAPRMPGAEEDYHQVGGSGNQWISRSVTYLKQIPRNKLSELIEQIDGTFDATLTSQLTSYGLLCLIWIYTRIVPTVKISDLRAAAAASVRVPKYCDLNMKLKTMHARIVRGVGREAFDQSVSGLPLVLDDRSVESVAIPLGWQTSWAKPPPKAKAKAKAGPNGDIAQMMAKAGPMPGAVSRPVASPAMSVRSPAVVNVPFPPNPKSVPAAKSAPPPPVAAAKSSPPLHVAAKSSPPPPVIPLASPADAEDRASTTPHEAADLTTSSSSSGVVSGDASGAGNGSVGPQPAEMAMDAASEIVQNEVDSERPEARSNVKVDIDAIWELMEEARTTGLSLPVLMKTKKSEKQGGCSEFTVNYWMSKAHTMYCARACLSFDGVKILNLVTDSSTFSSREAAVSIVYSCERDLGAYCANQVVRTNVIAPGEIEVASEGLERLIATRKADRVASFRLLQAISHQISILTNHKLSINSFQLSDGGGGDDEDDVAHPLVTCLTPLTPQHLRIVNKFADGSFRTQASKDATLTINAVDEAKILVLLMDQGPIGMGMSSFIHFCGVNLIHISFDPFHRVIRDMKLDVAGVGPKALRQKLHQCQLSSSYLWTLNYRPYGSGGFAQAKTEYPDGQPDASSKKFSQLRSDMGGLQLALHCTSWSTWMGVQVLRIVSQPCWNYYSQTVESVKSPRQGLLRTADMTTDLKWMKCNELTGLVDVFWQDSEFDKVLQYHTLSRRHLDEDKHRSSLETFVHQVWYYGISVLSKRSAAYSKLASPPECYAALLVQEGELAEDTEMSLREDFRLLCLAEQSRPAQELVKDLQCTVSAPVRLMFSCYEAGLCSEGKRLLNGMLHCVPDSKFIEDLHGKVKSDALHNPNRKQTPTQVQNVLQNSGLFEARGIPHLCALDKQAFKLRWKRTKTAKRMTDARACILLRPGMIFKPRQTLDGAEVDDKIFIVVSNLKWALLVWPMTLFDDGSLKLTRRGSLEWYFTTRIDQHESAIPSPILTETGISVSADTWEHSAKAMLRNHSLEMTFADLVFVAGSLLGINDPHKLSRRDLVEALALLLGDADFAKQVLSNEETKKKKKLDDPTADDSCSEDSLAELLLDNMDAADADDFKELKKRVNNKRNLNKKRKWAQWKQEDMEATEKKKALKAMRAKAKSKFNVHGRAKGRGGRGRGRGRGKGRSSRMPAADAQHDEPEEPTAGEPMRQPEDAELEPTGETMRQLKAQSMEATADRTTLDEFVDAVFVKPEAEVGSGASSSRAGVGPDVADGVGSEEAPHGPAVSSDVSVVSNAPHSQSSHQAPAEDSVRMSQGDAASEVLPDSVVPPRVLHEPHGPNLYHSPETLKDLAPPGCSIFLNSNLHCMLLQRLVEG</sequence>
<evidence type="ECO:0000313" key="3">
    <source>
        <dbReference type="Proteomes" id="UP001642484"/>
    </source>
</evidence>
<feature type="region of interest" description="Disordered" evidence="1">
    <location>
        <begin position="254"/>
        <end position="337"/>
    </location>
</feature>
<feature type="region of interest" description="Disordered" evidence="1">
    <location>
        <begin position="1291"/>
        <end position="1360"/>
    </location>
</feature>
<reference evidence="2 3" key="1">
    <citation type="submission" date="2024-02" db="EMBL/GenBank/DDBJ databases">
        <authorList>
            <person name="Chen Y."/>
            <person name="Shah S."/>
            <person name="Dougan E. K."/>
            <person name="Thang M."/>
            <person name="Chan C."/>
        </authorList>
    </citation>
    <scope>NUCLEOTIDE SEQUENCE [LARGE SCALE GENOMIC DNA]</scope>
</reference>
<dbReference type="PANTHER" id="PTHR45725">
    <property type="entry name" value="FORMIN HOMOLOGY 2 FAMILY MEMBER"/>
    <property type="match status" value="1"/>
</dbReference>
<name>A0ABP0JM61_9DINO</name>